<dbReference type="AlphaFoldDB" id="A0AAP0R9G2"/>
<feature type="region of interest" description="Disordered" evidence="1">
    <location>
        <begin position="157"/>
        <end position="480"/>
    </location>
</feature>
<feature type="region of interest" description="Disordered" evidence="1">
    <location>
        <begin position="1"/>
        <end position="40"/>
    </location>
</feature>
<feature type="compositionally biased region" description="Low complexity" evidence="1">
    <location>
        <begin position="348"/>
        <end position="367"/>
    </location>
</feature>
<accession>A0AAP0R9G2</accession>
<evidence type="ECO:0000313" key="4">
    <source>
        <dbReference type="Proteomes" id="UP001415857"/>
    </source>
</evidence>
<feature type="domain" description="Calmodulin-binding" evidence="2">
    <location>
        <begin position="522"/>
        <end position="636"/>
    </location>
</feature>
<evidence type="ECO:0000313" key="3">
    <source>
        <dbReference type="EMBL" id="KAK9272923.1"/>
    </source>
</evidence>
<feature type="compositionally biased region" description="Polar residues" evidence="1">
    <location>
        <begin position="24"/>
        <end position="37"/>
    </location>
</feature>
<evidence type="ECO:0000259" key="2">
    <source>
        <dbReference type="SMART" id="SM01054"/>
    </source>
</evidence>
<feature type="compositionally biased region" description="Low complexity" evidence="1">
    <location>
        <begin position="436"/>
        <end position="462"/>
    </location>
</feature>
<feature type="region of interest" description="Disordered" evidence="1">
    <location>
        <begin position="562"/>
        <end position="587"/>
    </location>
</feature>
<feature type="compositionally biased region" description="Basic and acidic residues" evidence="1">
    <location>
        <begin position="13"/>
        <end position="23"/>
    </location>
</feature>
<protein>
    <recommendedName>
        <fullName evidence="2">Calmodulin-binding domain-containing protein</fullName>
    </recommendedName>
</protein>
<sequence>MAGESISLPTTPEKTKSDGDTLRRNSMGNPNYANSGGNILPRYLRASTGSCHDFCKYGKKHESEAKEWRSMRKRIPIPSPDSQNSVESVVLAERKKAVAVRLKPPPNSKTPLPDAPAVIKLEVSSHSKKVEVYSKQGSSNAVEINLSAALATSLKPKPVAANPMLSPNSSGGSSGRRYSDGKYGKESNLSAKHATSLKPKPVAVKPMSSPNPSGGSSGKRYSDAKLASPNPSGGSSGKRYNDAKLASPNPSGGSSGKRYNDAKLASPNPSRGSSGKRYNDAKLASPNPSRGSSGKRYNDAKNGKELNSSAKRATSLKTRPVAVKPSSSPNPSGGSSGRRNGDIKIGKKTGTSKVVVKKVVVPPTASASPKPSFSRIASLNARKSRSLKIVSPLKNRNRIRKTESKQSNNDDVPEKTLYVIKTETENKTVVSAEIGSPTVGSSSSSSLLSPKFSSSPNSPSLPSHEEEDQEEPESECIGSEEDDFILENDETAKMNDEENLVGECKRRPRKAGMVRSEDIDCASVKLNFIRGKVVDLQSENNGPRRLRFRRGRVLGENPNVKGEAQRKNFRRREVDRDTNGANPGSPKVVLRHQDVQGKKDAQGLFNNVIEETASKLVETRKSKVKALVGAFETVISLQESKPSANSAS</sequence>
<name>A0AAP0R9G2_LIQFO</name>
<proteinExistence type="predicted"/>
<feature type="compositionally biased region" description="Acidic residues" evidence="1">
    <location>
        <begin position="465"/>
        <end position="480"/>
    </location>
</feature>
<reference evidence="3 4" key="1">
    <citation type="journal article" date="2024" name="Plant J.">
        <title>Genome sequences and population genomics reveal climatic adaptation and genomic divergence between two closely related sweetgum species.</title>
        <authorList>
            <person name="Xu W.Q."/>
            <person name="Ren C.Q."/>
            <person name="Zhang X.Y."/>
            <person name="Comes H.P."/>
            <person name="Liu X.H."/>
            <person name="Li Y.G."/>
            <person name="Kettle C.J."/>
            <person name="Jalonen R."/>
            <person name="Gaisberger H."/>
            <person name="Ma Y.Z."/>
            <person name="Qiu Y.X."/>
        </authorList>
    </citation>
    <scope>NUCLEOTIDE SEQUENCE [LARGE SCALE GENOMIC DNA]</scope>
    <source>
        <strain evidence="3">Hangzhou</strain>
    </source>
</reference>
<dbReference type="InterPro" id="IPR012417">
    <property type="entry name" value="CaM-bd_dom_pln"/>
</dbReference>
<gene>
    <name evidence="3" type="ORF">L1049_003302</name>
</gene>
<organism evidence="3 4">
    <name type="scientific">Liquidambar formosana</name>
    <name type="common">Formosan gum</name>
    <dbReference type="NCBI Taxonomy" id="63359"/>
    <lineage>
        <taxon>Eukaryota</taxon>
        <taxon>Viridiplantae</taxon>
        <taxon>Streptophyta</taxon>
        <taxon>Embryophyta</taxon>
        <taxon>Tracheophyta</taxon>
        <taxon>Spermatophyta</taxon>
        <taxon>Magnoliopsida</taxon>
        <taxon>eudicotyledons</taxon>
        <taxon>Gunneridae</taxon>
        <taxon>Pentapetalae</taxon>
        <taxon>Saxifragales</taxon>
        <taxon>Altingiaceae</taxon>
        <taxon>Liquidambar</taxon>
    </lineage>
</organism>
<dbReference type="SMART" id="SM01054">
    <property type="entry name" value="CaM_binding"/>
    <property type="match status" value="1"/>
</dbReference>
<dbReference type="PANTHER" id="PTHR33349:SF1">
    <property type="entry name" value="EMB|CAB62594.1"/>
    <property type="match status" value="1"/>
</dbReference>
<dbReference type="GO" id="GO:0005516">
    <property type="term" value="F:calmodulin binding"/>
    <property type="evidence" value="ECO:0007669"/>
    <property type="project" value="InterPro"/>
</dbReference>
<feature type="compositionally biased region" description="Basic and acidic residues" evidence="1">
    <location>
        <begin position="563"/>
        <end position="578"/>
    </location>
</feature>
<comment type="caution">
    <text evidence="3">The sequence shown here is derived from an EMBL/GenBank/DDBJ whole genome shotgun (WGS) entry which is preliminary data.</text>
</comment>
<keyword evidence="4" id="KW-1185">Reference proteome</keyword>
<dbReference type="EMBL" id="JBBPBK010000013">
    <property type="protein sequence ID" value="KAK9272923.1"/>
    <property type="molecule type" value="Genomic_DNA"/>
</dbReference>
<evidence type="ECO:0000256" key="1">
    <source>
        <dbReference type="SAM" id="MobiDB-lite"/>
    </source>
</evidence>
<dbReference type="Proteomes" id="UP001415857">
    <property type="component" value="Unassembled WGS sequence"/>
</dbReference>
<dbReference type="Pfam" id="PF07839">
    <property type="entry name" value="CaM_binding"/>
    <property type="match status" value="1"/>
</dbReference>
<feature type="compositionally biased region" description="Polar residues" evidence="1">
    <location>
        <begin position="305"/>
        <end position="317"/>
    </location>
</feature>
<dbReference type="PANTHER" id="PTHR33349">
    <property type="entry name" value="EMB|CAB62594.1"/>
    <property type="match status" value="1"/>
</dbReference>